<organism evidence="2 3">
    <name type="scientific">Oikopleura dioica</name>
    <name type="common">Tunicate</name>
    <dbReference type="NCBI Taxonomy" id="34765"/>
    <lineage>
        <taxon>Eukaryota</taxon>
        <taxon>Metazoa</taxon>
        <taxon>Chordata</taxon>
        <taxon>Tunicata</taxon>
        <taxon>Appendicularia</taxon>
        <taxon>Copelata</taxon>
        <taxon>Oikopleuridae</taxon>
        <taxon>Oikopleura</taxon>
    </lineage>
</organism>
<dbReference type="InterPro" id="IPR015915">
    <property type="entry name" value="Kelch-typ_b-propeller"/>
</dbReference>
<evidence type="ECO:0000313" key="2">
    <source>
        <dbReference type="EMBL" id="CAG5091450.1"/>
    </source>
</evidence>
<accession>A0ABN7S2Y9</accession>
<gene>
    <name evidence="2" type="ORF">OKIOD_LOCUS4612</name>
</gene>
<name>A0ABN7S2Y9_OIKDI</name>
<evidence type="ECO:0000313" key="3">
    <source>
        <dbReference type="Proteomes" id="UP001158576"/>
    </source>
</evidence>
<keyword evidence="3" id="KW-1185">Reference proteome</keyword>
<feature type="chain" id="PRO_5045036546" evidence="1">
    <location>
        <begin position="16"/>
        <end position="349"/>
    </location>
</feature>
<dbReference type="Proteomes" id="UP001158576">
    <property type="component" value="Chromosome PAR"/>
</dbReference>
<sequence length="349" mass="39379">MFLIWFIFFYKAVLSADLRARIRKGSKERYKESLNPEDEIINNQRRDFSVFNFSVPLAETCVDENLFNECYSLCRIEFLKCRENCENALCETSCERNFEDCTSSCPCGTNCPNGCLGCAHPICGDPNDPENIYILVFAMTLSESYIFSGDGLSQKSAPIDSEYSNGYADNAKSAFIQGQFYIIGGERPFMISRLDNCSLSLMPARLTNDFAFGFSAINIDDGQRGWTSLVNHPKIYHSHTLTGLESGAMIMAGGYDEAERDFIKDIWILNDEVWELIGYLKEYINVGSSLKIGDYIFIVSGYERNSEGLFPVERIKMMNDDLIDSVVIGGHDFESLGPPLLQTRADYCV</sequence>
<dbReference type="SUPFAM" id="SSF117281">
    <property type="entry name" value="Kelch motif"/>
    <property type="match status" value="1"/>
</dbReference>
<protein>
    <submittedName>
        <fullName evidence="2">Oidioi.mRNA.OKI2018_I69.PAR.g13054.t1.cds</fullName>
    </submittedName>
</protein>
<proteinExistence type="predicted"/>
<feature type="signal peptide" evidence="1">
    <location>
        <begin position="1"/>
        <end position="15"/>
    </location>
</feature>
<keyword evidence="1" id="KW-0732">Signal</keyword>
<dbReference type="Gene3D" id="2.120.10.80">
    <property type="entry name" value="Kelch-type beta propeller"/>
    <property type="match status" value="1"/>
</dbReference>
<dbReference type="EMBL" id="OU015568">
    <property type="protein sequence ID" value="CAG5091450.1"/>
    <property type="molecule type" value="Genomic_DNA"/>
</dbReference>
<reference evidence="2 3" key="1">
    <citation type="submission" date="2021-04" db="EMBL/GenBank/DDBJ databases">
        <authorList>
            <person name="Bliznina A."/>
        </authorList>
    </citation>
    <scope>NUCLEOTIDE SEQUENCE [LARGE SCALE GENOMIC DNA]</scope>
</reference>
<evidence type="ECO:0000256" key="1">
    <source>
        <dbReference type="SAM" id="SignalP"/>
    </source>
</evidence>